<dbReference type="AlphaFoldDB" id="A0A9X0BEX4"/>
<evidence type="ECO:0000313" key="3">
    <source>
        <dbReference type="Proteomes" id="UP001147747"/>
    </source>
</evidence>
<proteinExistence type="predicted"/>
<organism evidence="2 3">
    <name type="scientific">Penicillium cosmopolitanum</name>
    <dbReference type="NCBI Taxonomy" id="1131564"/>
    <lineage>
        <taxon>Eukaryota</taxon>
        <taxon>Fungi</taxon>
        <taxon>Dikarya</taxon>
        <taxon>Ascomycota</taxon>
        <taxon>Pezizomycotina</taxon>
        <taxon>Eurotiomycetes</taxon>
        <taxon>Eurotiomycetidae</taxon>
        <taxon>Eurotiales</taxon>
        <taxon>Aspergillaceae</taxon>
        <taxon>Penicillium</taxon>
    </lineage>
</organism>
<name>A0A9X0BEX4_9EURO</name>
<protein>
    <submittedName>
        <fullName evidence="2">Uncharacterized protein</fullName>
    </submittedName>
</protein>
<feature type="compositionally biased region" description="Polar residues" evidence="1">
    <location>
        <begin position="37"/>
        <end position="78"/>
    </location>
</feature>
<dbReference type="RefSeq" id="XP_056494552.1">
    <property type="nucleotide sequence ID" value="XM_056625970.1"/>
</dbReference>
<reference evidence="2" key="2">
    <citation type="journal article" date="2023" name="IMA Fungus">
        <title>Comparative genomic study of the Penicillium genus elucidates a diverse pangenome and 15 lateral gene transfer events.</title>
        <authorList>
            <person name="Petersen C."/>
            <person name="Sorensen T."/>
            <person name="Nielsen M.R."/>
            <person name="Sondergaard T.E."/>
            <person name="Sorensen J.L."/>
            <person name="Fitzpatrick D.A."/>
            <person name="Frisvad J.C."/>
            <person name="Nielsen K.L."/>
        </authorList>
    </citation>
    <scope>NUCLEOTIDE SEQUENCE</scope>
    <source>
        <strain evidence="2">IBT 29677</strain>
    </source>
</reference>
<sequence length="78" mass="8592">MSGEREGKYKTQRKRGTIYSTEEEENNYEENDDASHGFQTALPSFQTPPSRSPGGQPQASHVLSSIGNALDDNSQANF</sequence>
<comment type="caution">
    <text evidence="2">The sequence shown here is derived from an EMBL/GenBank/DDBJ whole genome shotgun (WGS) entry which is preliminary data.</text>
</comment>
<feature type="region of interest" description="Disordered" evidence="1">
    <location>
        <begin position="1"/>
        <end position="78"/>
    </location>
</feature>
<gene>
    <name evidence="2" type="ORF">N7509_001333</name>
</gene>
<reference evidence="2" key="1">
    <citation type="submission" date="2022-12" db="EMBL/GenBank/DDBJ databases">
        <authorList>
            <person name="Petersen C."/>
        </authorList>
    </citation>
    <scope>NUCLEOTIDE SEQUENCE</scope>
    <source>
        <strain evidence="2">IBT 29677</strain>
    </source>
</reference>
<dbReference type="Proteomes" id="UP001147747">
    <property type="component" value="Unassembled WGS sequence"/>
</dbReference>
<keyword evidence="3" id="KW-1185">Reference proteome</keyword>
<evidence type="ECO:0000313" key="2">
    <source>
        <dbReference type="EMBL" id="KAJ5414706.1"/>
    </source>
</evidence>
<dbReference type="GeneID" id="81364950"/>
<dbReference type="EMBL" id="JAPZBU010000003">
    <property type="protein sequence ID" value="KAJ5414706.1"/>
    <property type="molecule type" value="Genomic_DNA"/>
</dbReference>
<accession>A0A9X0BEX4</accession>
<evidence type="ECO:0000256" key="1">
    <source>
        <dbReference type="SAM" id="MobiDB-lite"/>
    </source>
</evidence>
<feature type="compositionally biased region" description="Acidic residues" evidence="1">
    <location>
        <begin position="21"/>
        <end position="32"/>
    </location>
</feature>